<protein>
    <recommendedName>
        <fullName evidence="4">SWIM-type domain-containing protein</fullName>
    </recommendedName>
</protein>
<organism evidence="2 3">
    <name type="scientific">Exophiala mesophila</name>
    <name type="common">Black yeast-like fungus</name>
    <dbReference type="NCBI Taxonomy" id="212818"/>
    <lineage>
        <taxon>Eukaryota</taxon>
        <taxon>Fungi</taxon>
        <taxon>Dikarya</taxon>
        <taxon>Ascomycota</taxon>
        <taxon>Pezizomycotina</taxon>
        <taxon>Eurotiomycetes</taxon>
        <taxon>Chaetothyriomycetidae</taxon>
        <taxon>Chaetothyriales</taxon>
        <taxon>Herpotrichiellaceae</taxon>
        <taxon>Exophiala</taxon>
    </lineage>
</organism>
<reference evidence="2 3" key="1">
    <citation type="submission" date="2015-01" db="EMBL/GenBank/DDBJ databases">
        <title>The Genome Sequence of Exophiala mesophila CBS40295.</title>
        <authorList>
            <consortium name="The Broad Institute Genomics Platform"/>
            <person name="Cuomo C."/>
            <person name="de Hoog S."/>
            <person name="Gorbushina A."/>
            <person name="Stielow B."/>
            <person name="Teixiera M."/>
            <person name="Abouelleil A."/>
            <person name="Chapman S.B."/>
            <person name="Priest M."/>
            <person name="Young S.K."/>
            <person name="Wortman J."/>
            <person name="Nusbaum C."/>
            <person name="Birren B."/>
        </authorList>
    </citation>
    <scope>NUCLEOTIDE SEQUENCE [LARGE SCALE GENOMIC DNA]</scope>
    <source>
        <strain evidence="2 3">CBS 40295</strain>
    </source>
</reference>
<dbReference type="STRING" id="212818.A0A0D1Z2B0"/>
<sequence>MAESKADAHASVSDGDTYSRDHTPARGQTAAMSMNRILTELSTLMPQTQFHDHRQQLDFDLDADSTWHRGTLRQLSTTETNKARSLFLTLHVLFPHHLLPALDLLDRSLLTRLLYGAQEVADGVSEGQQMTPGLDQASDVFYVQSSSALSGTGRKTAAINRTAVYYEVRLDSWNCTCPAFAVDVASGLMRMDHGHGHNAVNEENYVRDKGQARYMVEPWRFGGALTLLASDYMTNDGEHDTRVDSGHGVGVPVCKHILAAALARAAPALFGASVAERHATKKELAGWGGGWGELGGHC</sequence>
<feature type="non-terminal residue" evidence="2">
    <location>
        <position position="1"/>
    </location>
</feature>
<name>A0A0D1Z2B0_EXOME</name>
<dbReference type="AlphaFoldDB" id="A0A0D1Z2B0"/>
<keyword evidence="3" id="KW-1185">Reference proteome</keyword>
<evidence type="ECO:0000313" key="3">
    <source>
        <dbReference type="Proteomes" id="UP000054302"/>
    </source>
</evidence>
<dbReference type="GeneID" id="27327031"/>
<dbReference type="OMA" id="HAWNCTC"/>
<dbReference type="HOGENOM" id="CLU_045150_0_0_1"/>
<evidence type="ECO:0000313" key="2">
    <source>
        <dbReference type="EMBL" id="KIV88009.1"/>
    </source>
</evidence>
<gene>
    <name evidence="2" type="ORF">PV10_09186</name>
</gene>
<dbReference type="EMBL" id="KN847527">
    <property type="protein sequence ID" value="KIV88009.1"/>
    <property type="molecule type" value="Genomic_DNA"/>
</dbReference>
<feature type="region of interest" description="Disordered" evidence="1">
    <location>
        <begin position="1"/>
        <end position="27"/>
    </location>
</feature>
<dbReference type="VEuPathDB" id="FungiDB:PV10_09186"/>
<dbReference type="OrthoDB" id="5413281at2759"/>
<proteinExistence type="predicted"/>
<evidence type="ECO:0000256" key="1">
    <source>
        <dbReference type="SAM" id="MobiDB-lite"/>
    </source>
</evidence>
<accession>A0A0D1Z2B0</accession>
<dbReference type="Proteomes" id="UP000054302">
    <property type="component" value="Unassembled WGS sequence"/>
</dbReference>
<dbReference type="RefSeq" id="XP_016219583.1">
    <property type="nucleotide sequence ID" value="XM_016374312.1"/>
</dbReference>
<evidence type="ECO:0008006" key="4">
    <source>
        <dbReference type="Google" id="ProtNLM"/>
    </source>
</evidence>